<evidence type="ECO:0000313" key="1">
    <source>
        <dbReference type="EMBL" id="MPM41395.1"/>
    </source>
</evidence>
<name>A0A644ZKH5_9ZZZZ</name>
<comment type="caution">
    <text evidence="1">The sequence shown here is derived from an EMBL/GenBank/DDBJ whole genome shotgun (WGS) entry which is preliminary data.</text>
</comment>
<dbReference type="EMBL" id="VSSQ01009358">
    <property type="protein sequence ID" value="MPM41395.1"/>
    <property type="molecule type" value="Genomic_DNA"/>
</dbReference>
<proteinExistence type="predicted"/>
<organism evidence="1">
    <name type="scientific">bioreactor metagenome</name>
    <dbReference type="NCBI Taxonomy" id="1076179"/>
    <lineage>
        <taxon>unclassified sequences</taxon>
        <taxon>metagenomes</taxon>
        <taxon>ecological metagenomes</taxon>
    </lineage>
</organism>
<reference evidence="1" key="1">
    <citation type="submission" date="2019-08" db="EMBL/GenBank/DDBJ databases">
        <authorList>
            <person name="Kucharzyk K."/>
            <person name="Murdoch R.W."/>
            <person name="Higgins S."/>
            <person name="Loffler F."/>
        </authorList>
    </citation>
    <scope>NUCLEOTIDE SEQUENCE</scope>
</reference>
<gene>
    <name evidence="1" type="ORF">SDC9_88050</name>
</gene>
<sequence>MNMVIIITKYTFIALPGLKSNKFIRFVDKAIIKVFTIISVIFLDMDTDIIRPTKPPNSALNPPVVSFPFKRLLKCPFRPLTSLFPIVSSIIPAKNIAIIPNINKNRHNILMASIVKNATIIPFIIIIGRKTIPILTGIISPL</sequence>
<protein>
    <submittedName>
        <fullName evidence="1">Uncharacterized protein</fullName>
    </submittedName>
</protein>
<dbReference type="AlphaFoldDB" id="A0A644ZKH5"/>
<accession>A0A644ZKH5</accession>